<comment type="caution">
    <text evidence="3">The sequence shown here is derived from an EMBL/GenBank/DDBJ whole genome shotgun (WGS) entry which is preliminary data.</text>
</comment>
<dbReference type="Proteomes" id="UP001589568">
    <property type="component" value="Unassembled WGS sequence"/>
</dbReference>
<keyword evidence="2" id="KW-0812">Transmembrane</keyword>
<organism evidence="3 4">
    <name type="scientific">Nonomuraea salmonea</name>
    <dbReference type="NCBI Taxonomy" id="46181"/>
    <lineage>
        <taxon>Bacteria</taxon>
        <taxon>Bacillati</taxon>
        <taxon>Actinomycetota</taxon>
        <taxon>Actinomycetes</taxon>
        <taxon>Streptosporangiales</taxon>
        <taxon>Streptosporangiaceae</taxon>
        <taxon>Nonomuraea</taxon>
    </lineage>
</organism>
<evidence type="ECO:0000313" key="4">
    <source>
        <dbReference type="Proteomes" id="UP001589568"/>
    </source>
</evidence>
<dbReference type="RefSeq" id="WP_345402014.1">
    <property type="nucleotide sequence ID" value="NZ_BAAAXS010000001.1"/>
</dbReference>
<reference evidence="3 4" key="1">
    <citation type="submission" date="2024-09" db="EMBL/GenBank/DDBJ databases">
        <authorList>
            <person name="Sun Q."/>
            <person name="Mori K."/>
        </authorList>
    </citation>
    <scope>NUCLEOTIDE SEQUENCE [LARGE SCALE GENOMIC DNA]</scope>
    <source>
        <strain evidence="3 4">JCM 3324</strain>
    </source>
</reference>
<evidence type="ECO:0000256" key="1">
    <source>
        <dbReference type="SAM" id="MobiDB-lite"/>
    </source>
</evidence>
<dbReference type="EMBL" id="JBHMCF010000011">
    <property type="protein sequence ID" value="MFB9470487.1"/>
    <property type="molecule type" value="Genomic_DNA"/>
</dbReference>
<accession>A0ABV5NJL1</accession>
<evidence type="ECO:0000313" key="3">
    <source>
        <dbReference type="EMBL" id="MFB9470487.1"/>
    </source>
</evidence>
<gene>
    <name evidence="3" type="ORF">ACFFR3_13280</name>
</gene>
<name>A0ABV5NJL1_9ACTN</name>
<keyword evidence="2" id="KW-0472">Membrane</keyword>
<feature type="compositionally biased region" description="Gly residues" evidence="1">
    <location>
        <begin position="82"/>
        <end position="101"/>
    </location>
</feature>
<proteinExistence type="predicted"/>
<sequence length="179" mass="17445">MDKLDSSPFPGDLREELAVRPARGLSKVTLALGAGVVLVAGILIGIQAHSAFGSSGGSGGSPGRSLGTPQAGPSRQAASGERPGGVGREGRRPGGFGGGTTGTVEKVEDGTVHLKTVTGESVTVATTGETTVQISRPGKVADLKPGATIVVRGTPDADGTVTAASITQGGPAARGGGPR</sequence>
<feature type="region of interest" description="Disordered" evidence="1">
    <location>
        <begin position="154"/>
        <end position="179"/>
    </location>
</feature>
<feature type="transmembrane region" description="Helical" evidence="2">
    <location>
        <begin position="28"/>
        <end position="46"/>
    </location>
</feature>
<evidence type="ECO:0008006" key="5">
    <source>
        <dbReference type="Google" id="ProtNLM"/>
    </source>
</evidence>
<keyword evidence="4" id="KW-1185">Reference proteome</keyword>
<protein>
    <recommendedName>
        <fullName evidence="5">DUF5666 domain-containing protein</fullName>
    </recommendedName>
</protein>
<feature type="region of interest" description="Disordered" evidence="1">
    <location>
        <begin position="53"/>
        <end position="110"/>
    </location>
</feature>
<keyword evidence="2" id="KW-1133">Transmembrane helix</keyword>
<evidence type="ECO:0000256" key="2">
    <source>
        <dbReference type="SAM" id="Phobius"/>
    </source>
</evidence>